<dbReference type="InParanoid" id="A0A3M0BZJ1"/>
<name>A0A3M0BZJ1_9PROT</name>
<keyword evidence="2" id="KW-1185">Reference proteome</keyword>
<dbReference type="EMBL" id="REFR01000014">
    <property type="protein sequence ID" value="RMB02908.1"/>
    <property type="molecule type" value="Genomic_DNA"/>
</dbReference>
<protein>
    <submittedName>
        <fullName evidence="1">Uncharacterized protein</fullName>
    </submittedName>
</protein>
<dbReference type="AlphaFoldDB" id="A0A3M0BZJ1"/>
<sequence>MEYLVWGRSLRSRWDRTCDPLREGGLTGRGAVAPWGRLDWKNAGWGGSFALTQDRRGDPLREGALTGRAAGAAWGRLDWENAGWGRSFALTQGWPDRAEFGRGLGRLGLGGSTHCLFCLPWRSYEYSII</sequence>
<gene>
    <name evidence="1" type="ORF">BXY39_3263</name>
</gene>
<organism evidence="1 2">
    <name type="scientific">Eilatimonas milleporae</name>
    <dbReference type="NCBI Taxonomy" id="911205"/>
    <lineage>
        <taxon>Bacteria</taxon>
        <taxon>Pseudomonadati</taxon>
        <taxon>Pseudomonadota</taxon>
        <taxon>Alphaproteobacteria</taxon>
        <taxon>Kordiimonadales</taxon>
        <taxon>Kordiimonadaceae</taxon>
        <taxon>Eilatimonas</taxon>
    </lineage>
</organism>
<evidence type="ECO:0000313" key="1">
    <source>
        <dbReference type="EMBL" id="RMB02908.1"/>
    </source>
</evidence>
<evidence type="ECO:0000313" key="2">
    <source>
        <dbReference type="Proteomes" id="UP000271227"/>
    </source>
</evidence>
<dbReference type="Proteomes" id="UP000271227">
    <property type="component" value="Unassembled WGS sequence"/>
</dbReference>
<comment type="caution">
    <text evidence="1">The sequence shown here is derived from an EMBL/GenBank/DDBJ whole genome shotgun (WGS) entry which is preliminary data.</text>
</comment>
<reference evidence="1 2" key="1">
    <citation type="submission" date="2018-10" db="EMBL/GenBank/DDBJ databases">
        <title>Genomic Encyclopedia of Archaeal and Bacterial Type Strains, Phase II (KMG-II): from individual species to whole genera.</title>
        <authorList>
            <person name="Goeker M."/>
        </authorList>
    </citation>
    <scope>NUCLEOTIDE SEQUENCE [LARGE SCALE GENOMIC DNA]</scope>
    <source>
        <strain evidence="1 2">DSM 25217</strain>
    </source>
</reference>
<proteinExistence type="predicted"/>
<accession>A0A3M0BZJ1</accession>